<organism evidence="1 2">
    <name type="scientific">Xiphophorus couchianus</name>
    <name type="common">Monterrey platyfish</name>
    <dbReference type="NCBI Taxonomy" id="32473"/>
    <lineage>
        <taxon>Eukaryota</taxon>
        <taxon>Metazoa</taxon>
        <taxon>Chordata</taxon>
        <taxon>Craniata</taxon>
        <taxon>Vertebrata</taxon>
        <taxon>Euteleostomi</taxon>
        <taxon>Actinopterygii</taxon>
        <taxon>Neopterygii</taxon>
        <taxon>Teleostei</taxon>
        <taxon>Neoteleostei</taxon>
        <taxon>Acanthomorphata</taxon>
        <taxon>Ovalentaria</taxon>
        <taxon>Atherinomorphae</taxon>
        <taxon>Cyprinodontiformes</taxon>
        <taxon>Poeciliidae</taxon>
        <taxon>Poeciliinae</taxon>
        <taxon>Xiphophorus</taxon>
    </lineage>
</organism>
<evidence type="ECO:0000313" key="1">
    <source>
        <dbReference type="Ensembl" id="ENSXCOP00000027977.1"/>
    </source>
</evidence>
<name>A0A3B5N051_9TELE</name>
<dbReference type="Ensembl" id="ENSXCOT00000028317.1">
    <property type="protein sequence ID" value="ENSXCOP00000027977.1"/>
    <property type="gene ID" value="ENSXCOG00000020873.1"/>
</dbReference>
<dbReference type="AlphaFoldDB" id="A0A3B5N051"/>
<reference evidence="1" key="1">
    <citation type="submission" date="2025-08" db="UniProtKB">
        <authorList>
            <consortium name="Ensembl"/>
        </authorList>
    </citation>
    <scope>IDENTIFICATION</scope>
</reference>
<accession>A0A3B5N051</accession>
<proteinExistence type="predicted"/>
<dbReference type="GeneTree" id="ENSGT01110000271447"/>
<dbReference type="STRING" id="32473.ENSXCOP00000027977"/>
<protein>
    <submittedName>
        <fullName evidence="1">Uncharacterized protein</fullName>
    </submittedName>
</protein>
<evidence type="ECO:0000313" key="2">
    <source>
        <dbReference type="Proteomes" id="UP000261380"/>
    </source>
</evidence>
<reference evidence="1" key="2">
    <citation type="submission" date="2025-09" db="UniProtKB">
        <authorList>
            <consortium name="Ensembl"/>
        </authorList>
    </citation>
    <scope>IDENTIFICATION</scope>
</reference>
<keyword evidence="2" id="KW-1185">Reference proteome</keyword>
<sequence>MTKSESKRSGVSAGKCASAASAAEQVNNGSFDVGFPEPSPAAKAKVLKQTSKESLYRRNAECEVYDDGTNTFFWLSELHRTGICSPPLLLCGCQPGGKQRALPSSSCRTGWIRRWNQEKILRPP</sequence>
<dbReference type="Proteomes" id="UP000261380">
    <property type="component" value="Unplaced"/>
</dbReference>